<sequence>MLSMLRHTHLITLIGYSDDCKEITLKEIRCVHCGRAAFDTRVDDEQCSLVLWAKQGIKENKIDQLLDHRLKDEILPHCLKVFVEIANSCLDSPPKRRPTMADVVVRLQWALALENQCMVPSTEEEEGDDFSVGGDVDKQFGENKRRDDSLPRGDAPSSSTLALNRENTQGQNRSKGKVSKVFQRSIEFLAKGVDTKRKKRNVYDSSESSGERSISPHSSTRLRLQWKNVTRQLRHFTVGRSIPRNFPSSASDGGNEAYLQGQILPSPNLRIFSFSELRTGTTNFRKDKLLGEEGFGGVYKGLLDEKNGSGLVFAVKKLNAESMQGFPEWQSEINFLGRVSHPNLVKLLGYCWEKNELLLVYEFMPKGSLENHLFRRGFGKENKGFMNYGATIVAPKQLNTESKQGAEEFWSEIKLLLMLRQPHLVTLIGYSNDCEEMILVYKYMANWPLADHLYKIR</sequence>
<reference evidence="12" key="1">
    <citation type="submission" date="2019-11" db="EMBL/GenBank/DDBJ databases">
        <authorList>
            <person name="Liu Y."/>
            <person name="Hou J."/>
            <person name="Li T.-Q."/>
            <person name="Guan C.-H."/>
            <person name="Wu X."/>
            <person name="Wu H.-Z."/>
            <person name="Ling F."/>
            <person name="Zhang R."/>
            <person name="Shi X.-G."/>
            <person name="Ren J.-P."/>
            <person name="Chen E.-F."/>
            <person name="Sun J.-M."/>
        </authorList>
    </citation>
    <scope>NUCLEOTIDE SEQUENCE</scope>
    <source>
        <strain evidence="12">Adult_tree_wgs_1</strain>
        <tissue evidence="12">Leaves</tissue>
    </source>
</reference>
<dbReference type="GO" id="GO:0004674">
    <property type="term" value="F:protein serine/threonine kinase activity"/>
    <property type="evidence" value="ECO:0007669"/>
    <property type="project" value="UniProtKB-KW"/>
</dbReference>
<dbReference type="EC" id="2.7.11.1" evidence="2"/>
<keyword evidence="7" id="KW-0067">ATP-binding</keyword>
<keyword evidence="3" id="KW-0723">Serine/threonine-protein kinase</keyword>
<dbReference type="Gene3D" id="1.10.510.10">
    <property type="entry name" value="Transferase(Phosphotransferase) domain 1"/>
    <property type="match status" value="1"/>
</dbReference>
<feature type="compositionally biased region" description="Low complexity" evidence="10">
    <location>
        <begin position="205"/>
        <end position="219"/>
    </location>
</feature>
<evidence type="ECO:0000256" key="1">
    <source>
        <dbReference type="ARBA" id="ARBA00004193"/>
    </source>
</evidence>
<evidence type="ECO:0000256" key="2">
    <source>
        <dbReference type="ARBA" id="ARBA00012513"/>
    </source>
</evidence>
<keyword evidence="8" id="KW-0472">Membrane</keyword>
<dbReference type="GO" id="GO:0005886">
    <property type="term" value="C:plasma membrane"/>
    <property type="evidence" value="ECO:0007669"/>
    <property type="project" value="UniProtKB-SubCell"/>
</dbReference>
<name>A0A834GBR0_RHOSS</name>
<keyword evidence="5" id="KW-0547">Nucleotide-binding</keyword>
<dbReference type="OrthoDB" id="1720310at2759"/>
<evidence type="ECO:0000256" key="4">
    <source>
        <dbReference type="ARBA" id="ARBA00022679"/>
    </source>
</evidence>
<feature type="domain" description="Protein kinase" evidence="11">
    <location>
        <begin position="284"/>
        <end position="457"/>
    </location>
</feature>
<dbReference type="PROSITE" id="PS50011">
    <property type="entry name" value="PROTEIN_KINASE_DOM"/>
    <property type="match status" value="1"/>
</dbReference>
<evidence type="ECO:0000256" key="9">
    <source>
        <dbReference type="ARBA" id="ARBA00023288"/>
    </source>
</evidence>
<evidence type="ECO:0000256" key="7">
    <source>
        <dbReference type="ARBA" id="ARBA00022840"/>
    </source>
</evidence>
<dbReference type="InterPro" id="IPR001245">
    <property type="entry name" value="Ser-Thr/Tyr_kinase_cat_dom"/>
</dbReference>
<protein>
    <recommendedName>
        <fullName evidence="2">non-specific serine/threonine protein kinase</fullName>
        <ecNumber evidence="2">2.7.11.1</ecNumber>
    </recommendedName>
</protein>
<evidence type="ECO:0000313" key="13">
    <source>
        <dbReference type="Proteomes" id="UP000626092"/>
    </source>
</evidence>
<dbReference type="Proteomes" id="UP000626092">
    <property type="component" value="Unassembled WGS sequence"/>
</dbReference>
<evidence type="ECO:0000256" key="3">
    <source>
        <dbReference type="ARBA" id="ARBA00022527"/>
    </source>
</evidence>
<proteinExistence type="predicted"/>
<accession>A0A834GBR0</accession>
<keyword evidence="9" id="KW-0449">Lipoprotein</keyword>
<feature type="region of interest" description="Disordered" evidence="10">
    <location>
        <begin position="121"/>
        <end position="179"/>
    </location>
</feature>
<evidence type="ECO:0000256" key="10">
    <source>
        <dbReference type="SAM" id="MobiDB-lite"/>
    </source>
</evidence>
<keyword evidence="4" id="KW-0808">Transferase</keyword>
<dbReference type="Gene3D" id="3.30.200.20">
    <property type="entry name" value="Phosphorylase Kinase, domain 1"/>
    <property type="match status" value="2"/>
</dbReference>
<keyword evidence="6" id="KW-0418">Kinase</keyword>
<dbReference type="PANTHER" id="PTHR47985:SF44">
    <property type="entry name" value="SERINE_THREONINE-PROTEIN KINASE PBS1"/>
    <property type="match status" value="1"/>
</dbReference>
<evidence type="ECO:0000256" key="8">
    <source>
        <dbReference type="ARBA" id="ARBA00023136"/>
    </source>
</evidence>
<feature type="compositionally biased region" description="Polar residues" evidence="10">
    <location>
        <begin position="156"/>
        <end position="173"/>
    </location>
</feature>
<dbReference type="InterPro" id="IPR000719">
    <property type="entry name" value="Prot_kinase_dom"/>
</dbReference>
<comment type="subcellular location">
    <subcellularLocation>
        <location evidence="1">Cell membrane</location>
        <topology evidence="1">Lipid-anchor</topology>
    </subcellularLocation>
</comment>
<keyword evidence="13" id="KW-1185">Reference proteome</keyword>
<dbReference type="PANTHER" id="PTHR47985">
    <property type="entry name" value="OS07G0668900 PROTEIN"/>
    <property type="match status" value="1"/>
</dbReference>
<dbReference type="Pfam" id="PF07714">
    <property type="entry name" value="PK_Tyr_Ser-Thr"/>
    <property type="match status" value="2"/>
</dbReference>
<dbReference type="InterPro" id="IPR011009">
    <property type="entry name" value="Kinase-like_dom_sf"/>
</dbReference>
<feature type="compositionally biased region" description="Basic and acidic residues" evidence="10">
    <location>
        <begin position="135"/>
        <end position="151"/>
    </location>
</feature>
<organism evidence="12 13">
    <name type="scientific">Rhododendron simsii</name>
    <name type="common">Sims's rhododendron</name>
    <dbReference type="NCBI Taxonomy" id="118357"/>
    <lineage>
        <taxon>Eukaryota</taxon>
        <taxon>Viridiplantae</taxon>
        <taxon>Streptophyta</taxon>
        <taxon>Embryophyta</taxon>
        <taxon>Tracheophyta</taxon>
        <taxon>Spermatophyta</taxon>
        <taxon>Magnoliopsida</taxon>
        <taxon>eudicotyledons</taxon>
        <taxon>Gunneridae</taxon>
        <taxon>Pentapetalae</taxon>
        <taxon>asterids</taxon>
        <taxon>Ericales</taxon>
        <taxon>Ericaceae</taxon>
        <taxon>Ericoideae</taxon>
        <taxon>Rhodoreae</taxon>
        <taxon>Rhododendron</taxon>
    </lineage>
</organism>
<evidence type="ECO:0000256" key="6">
    <source>
        <dbReference type="ARBA" id="ARBA00022777"/>
    </source>
</evidence>
<evidence type="ECO:0000256" key="5">
    <source>
        <dbReference type="ARBA" id="ARBA00022741"/>
    </source>
</evidence>
<evidence type="ECO:0000313" key="12">
    <source>
        <dbReference type="EMBL" id="KAF7129149.1"/>
    </source>
</evidence>
<dbReference type="GO" id="GO:0005524">
    <property type="term" value="F:ATP binding"/>
    <property type="evidence" value="ECO:0007669"/>
    <property type="project" value="UniProtKB-KW"/>
</dbReference>
<dbReference type="AlphaFoldDB" id="A0A834GBR0"/>
<dbReference type="FunFam" id="3.30.200.20:FF:000228">
    <property type="entry name" value="Serine/threonine-protein kinase BIK1"/>
    <property type="match status" value="1"/>
</dbReference>
<feature type="region of interest" description="Disordered" evidence="10">
    <location>
        <begin position="199"/>
        <end position="219"/>
    </location>
</feature>
<comment type="caution">
    <text evidence="12">The sequence shown here is derived from an EMBL/GenBank/DDBJ whole genome shotgun (WGS) entry which is preliminary data.</text>
</comment>
<dbReference type="EMBL" id="WJXA01000010">
    <property type="protein sequence ID" value="KAF7129149.1"/>
    <property type="molecule type" value="Genomic_DNA"/>
</dbReference>
<gene>
    <name evidence="12" type="ORF">RHSIM_Rhsim10G0054000</name>
</gene>
<evidence type="ECO:0000259" key="11">
    <source>
        <dbReference type="PROSITE" id="PS50011"/>
    </source>
</evidence>
<dbReference type="SUPFAM" id="SSF56112">
    <property type="entry name" value="Protein kinase-like (PK-like)"/>
    <property type="match status" value="3"/>
</dbReference>